<feature type="non-terminal residue" evidence="1">
    <location>
        <position position="1"/>
    </location>
</feature>
<dbReference type="Proteomes" id="UP000327044">
    <property type="component" value="Unassembled WGS sequence"/>
</dbReference>
<reference evidence="1 2" key="1">
    <citation type="journal article" date="2018" name="Elife">
        <title>Firefly genomes illuminate parallel origins of bioluminescence in beetles.</title>
        <authorList>
            <person name="Fallon T.R."/>
            <person name="Lower S.E."/>
            <person name="Chang C.H."/>
            <person name="Bessho-Uehara M."/>
            <person name="Martin G.J."/>
            <person name="Bewick A.J."/>
            <person name="Behringer M."/>
            <person name="Debat H.J."/>
            <person name="Wong I."/>
            <person name="Day J.C."/>
            <person name="Suvorov A."/>
            <person name="Silva C.J."/>
            <person name="Stanger-Hall K.F."/>
            <person name="Hall D.W."/>
            <person name="Schmitz R.J."/>
            <person name="Nelson D.R."/>
            <person name="Lewis S.M."/>
            <person name="Shigenobu S."/>
            <person name="Bybee S.M."/>
            <person name="Larracuente A.M."/>
            <person name="Oba Y."/>
            <person name="Weng J.K."/>
        </authorList>
    </citation>
    <scope>NUCLEOTIDE SEQUENCE [LARGE SCALE GENOMIC DNA]</scope>
    <source>
        <strain evidence="1">1611_PpyrPB1</strain>
        <tissue evidence="1">Whole body</tissue>
    </source>
</reference>
<organism evidence="1 2">
    <name type="scientific">Photinus pyralis</name>
    <name type="common">Common eastern firefly</name>
    <name type="synonym">Lampyris pyralis</name>
    <dbReference type="NCBI Taxonomy" id="7054"/>
    <lineage>
        <taxon>Eukaryota</taxon>
        <taxon>Metazoa</taxon>
        <taxon>Ecdysozoa</taxon>
        <taxon>Arthropoda</taxon>
        <taxon>Hexapoda</taxon>
        <taxon>Insecta</taxon>
        <taxon>Pterygota</taxon>
        <taxon>Neoptera</taxon>
        <taxon>Endopterygota</taxon>
        <taxon>Coleoptera</taxon>
        <taxon>Polyphaga</taxon>
        <taxon>Elateriformia</taxon>
        <taxon>Elateroidea</taxon>
        <taxon>Lampyridae</taxon>
        <taxon>Lampyrinae</taxon>
        <taxon>Photinus</taxon>
    </lineage>
</organism>
<feature type="non-terminal residue" evidence="1">
    <location>
        <position position="72"/>
    </location>
</feature>
<protein>
    <submittedName>
        <fullName evidence="1">Uncharacterized protein</fullName>
    </submittedName>
</protein>
<evidence type="ECO:0000313" key="2">
    <source>
        <dbReference type="Proteomes" id="UP000327044"/>
    </source>
</evidence>
<dbReference type="AlphaFoldDB" id="A0A5N3ZYG2"/>
<proteinExistence type="predicted"/>
<accession>A0A5N3ZYG2</accession>
<sequence length="72" mass="8552">PKPLDLYLQPFILELRELMQNKLNWKTQLYEIKVHSFICDVPARSFIKCIKAHGGYSSCEKCWEPGEYYKGR</sequence>
<evidence type="ECO:0000313" key="1">
    <source>
        <dbReference type="EMBL" id="KAB0790105.1"/>
    </source>
</evidence>
<gene>
    <name evidence="1" type="ORF">PPYR_15572</name>
</gene>
<comment type="caution">
    <text evidence="1">The sequence shown here is derived from an EMBL/GenBank/DDBJ whole genome shotgun (WGS) entry which is preliminary data.</text>
</comment>
<dbReference type="EMBL" id="VVIM01001916">
    <property type="protein sequence ID" value="KAB0790105.1"/>
    <property type="molecule type" value="Genomic_DNA"/>
</dbReference>
<dbReference type="PANTHER" id="PTHR33053:SF24">
    <property type="entry name" value="TRANSPOSASE DOMAIN-CONTAINING PROTEIN"/>
    <property type="match status" value="1"/>
</dbReference>
<keyword evidence="2" id="KW-1185">Reference proteome</keyword>
<dbReference type="PANTHER" id="PTHR33053">
    <property type="entry name" value="PROTEIN, PUTATIVE-RELATED"/>
    <property type="match status" value="1"/>
</dbReference>
<dbReference type="InParanoid" id="A0A5N3ZYG2"/>
<name>A0A5N3ZYG2_PHOPY</name>